<dbReference type="KEGG" id="atm:ANT_28050"/>
<dbReference type="Pfam" id="PF07690">
    <property type="entry name" value="MFS_1"/>
    <property type="match status" value="1"/>
</dbReference>
<dbReference type="eggNOG" id="COG2211">
    <property type="taxonomic scope" value="Bacteria"/>
</dbReference>
<dbReference type="STRING" id="926569.ANT_28050"/>
<organism evidence="7 8">
    <name type="scientific">Anaerolinea thermophila (strain DSM 14523 / JCM 11388 / NBRC 100420 / UNI-1)</name>
    <dbReference type="NCBI Taxonomy" id="926569"/>
    <lineage>
        <taxon>Bacteria</taxon>
        <taxon>Bacillati</taxon>
        <taxon>Chloroflexota</taxon>
        <taxon>Anaerolineae</taxon>
        <taxon>Anaerolineales</taxon>
        <taxon>Anaerolineaceae</taxon>
        <taxon>Anaerolinea</taxon>
    </lineage>
</organism>
<keyword evidence="2 5" id="KW-0812">Transmembrane</keyword>
<feature type="transmembrane region" description="Helical" evidence="5">
    <location>
        <begin position="166"/>
        <end position="186"/>
    </location>
</feature>
<proteinExistence type="predicted"/>
<evidence type="ECO:0000256" key="5">
    <source>
        <dbReference type="SAM" id="Phobius"/>
    </source>
</evidence>
<dbReference type="PANTHER" id="PTHR23528:SF1">
    <property type="entry name" value="MAJOR FACILITATOR SUPERFAMILY (MFS) PROFILE DOMAIN-CONTAINING PROTEIN"/>
    <property type="match status" value="1"/>
</dbReference>
<name>E8N188_ANATU</name>
<dbReference type="RefSeq" id="WP_013561178.1">
    <property type="nucleotide sequence ID" value="NC_014960.1"/>
</dbReference>
<evidence type="ECO:0000256" key="2">
    <source>
        <dbReference type="ARBA" id="ARBA00022692"/>
    </source>
</evidence>
<keyword evidence="3 5" id="KW-1133">Transmembrane helix</keyword>
<evidence type="ECO:0000256" key="4">
    <source>
        <dbReference type="ARBA" id="ARBA00023136"/>
    </source>
</evidence>
<keyword evidence="4 5" id="KW-0472">Membrane</keyword>
<dbReference type="PROSITE" id="PS50850">
    <property type="entry name" value="MFS"/>
    <property type="match status" value="1"/>
</dbReference>
<dbReference type="InterPro" id="IPR011701">
    <property type="entry name" value="MFS"/>
</dbReference>
<protein>
    <submittedName>
        <fullName evidence="7">Major facilitator superfamily transporter</fullName>
    </submittedName>
</protein>
<feature type="transmembrane region" description="Helical" evidence="5">
    <location>
        <begin position="359"/>
        <end position="379"/>
    </location>
</feature>
<feature type="transmembrane region" description="Helical" evidence="5">
    <location>
        <begin position="391"/>
        <end position="407"/>
    </location>
</feature>
<gene>
    <name evidence="7" type="ordered locus">ANT_28050</name>
</gene>
<dbReference type="InterPro" id="IPR020846">
    <property type="entry name" value="MFS_dom"/>
</dbReference>
<evidence type="ECO:0000256" key="1">
    <source>
        <dbReference type="ARBA" id="ARBA00004651"/>
    </source>
</evidence>
<dbReference type="SUPFAM" id="SSF103473">
    <property type="entry name" value="MFS general substrate transporter"/>
    <property type="match status" value="1"/>
</dbReference>
<evidence type="ECO:0000259" key="6">
    <source>
        <dbReference type="PROSITE" id="PS50850"/>
    </source>
</evidence>
<dbReference type="GO" id="GO:0005886">
    <property type="term" value="C:plasma membrane"/>
    <property type="evidence" value="ECO:0007669"/>
    <property type="project" value="UniProtKB-SubCell"/>
</dbReference>
<dbReference type="InterPro" id="IPR036259">
    <property type="entry name" value="MFS_trans_sf"/>
</dbReference>
<keyword evidence="8" id="KW-1185">Reference proteome</keyword>
<feature type="transmembrane region" description="Helical" evidence="5">
    <location>
        <begin position="140"/>
        <end position="160"/>
    </location>
</feature>
<feature type="transmembrane region" description="Helical" evidence="5">
    <location>
        <begin position="9"/>
        <end position="33"/>
    </location>
</feature>
<dbReference type="Proteomes" id="UP000008922">
    <property type="component" value="Chromosome"/>
</dbReference>
<feature type="transmembrane region" description="Helical" evidence="5">
    <location>
        <begin position="39"/>
        <end position="58"/>
    </location>
</feature>
<dbReference type="AlphaFoldDB" id="E8N188"/>
<dbReference type="InParanoid" id="E8N188"/>
<evidence type="ECO:0000256" key="3">
    <source>
        <dbReference type="ARBA" id="ARBA00022989"/>
    </source>
</evidence>
<feature type="transmembrane region" description="Helical" evidence="5">
    <location>
        <begin position="254"/>
        <end position="276"/>
    </location>
</feature>
<dbReference type="GO" id="GO:0022857">
    <property type="term" value="F:transmembrane transporter activity"/>
    <property type="evidence" value="ECO:0007669"/>
    <property type="project" value="InterPro"/>
</dbReference>
<dbReference type="OrthoDB" id="7584869at2"/>
<feature type="domain" description="Major facilitator superfamily (MFS) profile" evidence="6">
    <location>
        <begin position="7"/>
        <end position="411"/>
    </location>
</feature>
<evidence type="ECO:0000313" key="7">
    <source>
        <dbReference type="EMBL" id="BAJ64831.1"/>
    </source>
</evidence>
<dbReference type="EMBL" id="AP012029">
    <property type="protein sequence ID" value="BAJ64831.1"/>
    <property type="molecule type" value="Genomic_DNA"/>
</dbReference>
<dbReference type="CDD" id="cd17313">
    <property type="entry name" value="MFS_SLC45_SUC"/>
    <property type="match status" value="1"/>
</dbReference>
<sequence length="418" mass="45768">MKFSIGRTFLLGFGFFGVSVIWMVYNAFVPLFLANRFHIEPWLIGLFMTFDNFAALFIQPPVGAWSDRLRTPIGRRMPFILIGAPIAALVFGLIPLASVLPLFVACTSTLILSMAFWRTPVVALMPDITPSEYRSQANGIINLMGGLGAILGTLVGGPLFNINEAYPFWMGSALVILAALMVFIFIKEPKEYETTSEEQPSLWQSLIDVLTSQERSALRILLAIFFWFVAYNAIEAFFTLYAQNHLGLPGGDGARLLGQLSLLFVLFALPAGMLGGKFGRRKVIMSGIILLSACMLGMYFLPPETLLIQITRLPVLGVVPVVGVILMIAGIAWAMINVNSLPMVVDMTDQLRVGTYTGLYYLFSTLAAIAGPNLNGWIIQLTGKDYSNTMLVGPLFMLVALVMMLGVRRGEAKSVPSA</sequence>
<feature type="transmembrane region" description="Helical" evidence="5">
    <location>
        <begin position="79"/>
        <end position="104"/>
    </location>
</feature>
<dbReference type="PANTHER" id="PTHR23528">
    <property type="match status" value="1"/>
</dbReference>
<accession>E8N188</accession>
<feature type="transmembrane region" description="Helical" evidence="5">
    <location>
        <begin position="283"/>
        <end position="301"/>
    </location>
</feature>
<evidence type="ECO:0000313" key="8">
    <source>
        <dbReference type="Proteomes" id="UP000008922"/>
    </source>
</evidence>
<reference evidence="7 8" key="1">
    <citation type="submission" date="2010-12" db="EMBL/GenBank/DDBJ databases">
        <title>Whole genome sequence of Anaerolinea thermophila UNI-1.</title>
        <authorList>
            <person name="Narita-Yamada S."/>
            <person name="Kishi E."/>
            <person name="Watanabe Y."/>
            <person name="Takasaki K."/>
            <person name="Ankai A."/>
            <person name="Oguchi A."/>
            <person name="Fukui S."/>
            <person name="Takahashi M."/>
            <person name="Yashiro I."/>
            <person name="Hosoyama A."/>
            <person name="Sekiguchi Y."/>
            <person name="Hanada S."/>
            <person name="Fujita N."/>
        </authorList>
    </citation>
    <scope>NUCLEOTIDE SEQUENCE [LARGE SCALE GENOMIC DNA]</scope>
    <source>
        <strain evidence="8">DSM 14523 / JCM 11388 / NBRC 100420 / UNI-1</strain>
    </source>
</reference>
<dbReference type="HOGENOM" id="CLU_038661_0_0_0"/>
<comment type="subcellular location">
    <subcellularLocation>
        <location evidence="1">Cell membrane</location>
        <topology evidence="1">Multi-pass membrane protein</topology>
    </subcellularLocation>
</comment>
<feature type="transmembrane region" description="Helical" evidence="5">
    <location>
        <begin position="313"/>
        <end position="338"/>
    </location>
</feature>
<dbReference type="Gene3D" id="1.20.1250.20">
    <property type="entry name" value="MFS general substrate transporter like domains"/>
    <property type="match status" value="2"/>
</dbReference>
<feature type="transmembrane region" description="Helical" evidence="5">
    <location>
        <begin position="220"/>
        <end position="242"/>
    </location>
</feature>